<dbReference type="Proteomes" id="UP001327986">
    <property type="component" value="Chromosome"/>
</dbReference>
<evidence type="ECO:0000256" key="2">
    <source>
        <dbReference type="ARBA" id="ARBA00022448"/>
    </source>
</evidence>
<evidence type="ECO:0000256" key="6">
    <source>
        <dbReference type="ARBA" id="ARBA00022989"/>
    </source>
</evidence>
<evidence type="ECO:0000313" key="16">
    <source>
        <dbReference type="Proteomes" id="UP000053577"/>
    </source>
</evidence>
<keyword evidence="2" id="KW-0813">Transport</keyword>
<comment type="subcellular location">
    <subcellularLocation>
        <location evidence="1">Cell membrane</location>
        <topology evidence="1">Multi-pass membrane protein</topology>
    </subcellularLocation>
    <subcellularLocation>
        <location evidence="9">Membrane</location>
        <topology evidence="9">Multi-pass membrane protein</topology>
    </subcellularLocation>
</comment>
<evidence type="ECO:0000256" key="7">
    <source>
        <dbReference type="ARBA" id="ARBA00023136"/>
    </source>
</evidence>
<dbReference type="OrthoDB" id="9780552at2"/>
<evidence type="ECO:0000256" key="11">
    <source>
        <dbReference type="SAM" id="Phobius"/>
    </source>
</evidence>
<sequence length="315" mass="35547">MDIGAIWDLVILSPMINGMVWLSHNLWGSFGLTVIVLTVVIRLALWPLNRKQLTATKKMQEITVHMEALKKKHGNDRQKLAEEQMKLYKESGVSPTGCLVPMLIQFPIWIALYQAIVRVLAVTPEDFMNLADHLYSWPVVYQTLPLSNHFLWMDLSLPDFALAVLVGVSMYVQQKMSTPKAINQQQAAQGQMMSFMMPFMFFFFSLSFPSGLAFYWFVSAIVGIIMQYFITGWGQLEPMAEKVISYFRGGRQVRTGNTYKTEKRTATPSGQLIDSSAKGKQMEGSIDEKGRDERQDGGGSNKAGSKSAKRKPRRG</sequence>
<dbReference type="GO" id="GO:0005886">
    <property type="term" value="C:plasma membrane"/>
    <property type="evidence" value="ECO:0007669"/>
    <property type="project" value="UniProtKB-SubCell"/>
</dbReference>
<dbReference type="InterPro" id="IPR047196">
    <property type="entry name" value="YidC_ALB_C"/>
</dbReference>
<evidence type="ECO:0000313" key="17">
    <source>
        <dbReference type="Proteomes" id="UP000218257"/>
    </source>
</evidence>
<dbReference type="Pfam" id="PF02096">
    <property type="entry name" value="60KD_IMP"/>
    <property type="match status" value="1"/>
</dbReference>
<evidence type="ECO:0000256" key="5">
    <source>
        <dbReference type="ARBA" id="ARBA00022927"/>
    </source>
</evidence>
<evidence type="ECO:0000313" key="14">
    <source>
        <dbReference type="EMBL" id="KSV17274.1"/>
    </source>
</evidence>
<evidence type="ECO:0000313" key="13">
    <source>
        <dbReference type="EMBL" id="BAZ97496.1"/>
    </source>
</evidence>
<accession>A0A0V8M0I4</accession>
<organism evidence="14 16">
    <name type="scientific">Dehalococcoides mccartyi</name>
    <dbReference type="NCBI Taxonomy" id="61435"/>
    <lineage>
        <taxon>Bacteria</taxon>
        <taxon>Bacillati</taxon>
        <taxon>Chloroflexota</taxon>
        <taxon>Dehalococcoidia</taxon>
        <taxon>Dehalococcoidales</taxon>
        <taxon>Dehalococcoidaceae</taxon>
        <taxon>Dehalococcoides</taxon>
    </lineage>
</organism>
<dbReference type="PRINTS" id="PR01900">
    <property type="entry name" value="YIDCPROTEIN"/>
</dbReference>
<dbReference type="AlphaFoldDB" id="A0A0V8M0I4"/>
<name>A0A0V8M0I4_9CHLR</name>
<gene>
    <name evidence="14" type="ORF">DA01_07245</name>
    <name evidence="13" type="ORF">DEHALATV1_0868</name>
    <name evidence="15" type="ORF">VLL09_05055</name>
</gene>
<dbReference type="GO" id="GO:0051205">
    <property type="term" value="P:protein insertion into membrane"/>
    <property type="evidence" value="ECO:0007669"/>
    <property type="project" value="TreeGrafter"/>
</dbReference>
<dbReference type="GO" id="GO:0015031">
    <property type="term" value="P:protein transport"/>
    <property type="evidence" value="ECO:0007669"/>
    <property type="project" value="UniProtKB-KW"/>
</dbReference>
<evidence type="ECO:0000313" key="15">
    <source>
        <dbReference type="EMBL" id="WRO06759.1"/>
    </source>
</evidence>
<evidence type="ECO:0000256" key="10">
    <source>
        <dbReference type="SAM" id="MobiDB-lite"/>
    </source>
</evidence>
<dbReference type="InterPro" id="IPR001708">
    <property type="entry name" value="YidC/ALB3/OXA1/COX18"/>
</dbReference>
<feature type="domain" description="Membrane insertase YidC/Oxa/ALB C-terminal" evidence="12">
    <location>
        <begin position="30"/>
        <end position="231"/>
    </location>
</feature>
<dbReference type="PANTHER" id="PTHR12428">
    <property type="entry name" value="OXA1"/>
    <property type="match status" value="1"/>
</dbReference>
<dbReference type="PATRIC" id="fig|243164.10.peg.981"/>
<evidence type="ECO:0000256" key="3">
    <source>
        <dbReference type="ARBA" id="ARBA00022475"/>
    </source>
</evidence>
<keyword evidence="5" id="KW-0653">Protein transport</keyword>
<dbReference type="InterPro" id="IPR028055">
    <property type="entry name" value="YidC/Oxa/ALB_C"/>
</dbReference>
<evidence type="ECO:0000256" key="4">
    <source>
        <dbReference type="ARBA" id="ARBA00022692"/>
    </source>
</evidence>
<keyword evidence="8" id="KW-0143">Chaperone</keyword>
<proteinExistence type="inferred from homology"/>
<evidence type="ECO:0000259" key="12">
    <source>
        <dbReference type="Pfam" id="PF02096"/>
    </source>
</evidence>
<feature type="transmembrane region" description="Helical" evidence="11">
    <location>
        <begin position="93"/>
        <end position="116"/>
    </location>
</feature>
<dbReference type="EMBL" id="JGYD01000025">
    <property type="protein sequence ID" value="KSV17274.1"/>
    <property type="molecule type" value="Genomic_DNA"/>
</dbReference>
<dbReference type="EMBL" id="AP017649">
    <property type="protein sequence ID" value="BAZ97496.1"/>
    <property type="molecule type" value="Genomic_DNA"/>
</dbReference>
<dbReference type="GO" id="GO:0032977">
    <property type="term" value="F:membrane insertase activity"/>
    <property type="evidence" value="ECO:0007669"/>
    <property type="project" value="InterPro"/>
</dbReference>
<keyword evidence="4 9" id="KW-0812">Transmembrane</keyword>
<reference evidence="14 16" key="1">
    <citation type="journal article" date="2015" name="Sci. Rep.">
        <title>A comparative genomics and reductive dehalogenase gene transcription study of two chloroethene-respiring bacteria, Dehalococcoides mccartyi strains MB and 11a.</title>
        <authorList>
            <person name="Low A."/>
            <person name="Shen Z."/>
            <person name="Cheng D."/>
            <person name="Rogers M.J."/>
            <person name="Lee P.K."/>
            <person name="He J."/>
        </authorList>
    </citation>
    <scope>NUCLEOTIDE SEQUENCE [LARGE SCALE GENOMIC DNA]</scope>
    <source>
        <strain evidence="14 16">MB</strain>
    </source>
</reference>
<comment type="similarity">
    <text evidence="9">Belongs to the OXA1/ALB3/YidC family.</text>
</comment>
<dbReference type="eggNOG" id="COG0706">
    <property type="taxonomic scope" value="Bacteria"/>
</dbReference>
<feature type="transmembrane region" description="Helical" evidence="11">
    <location>
        <begin position="150"/>
        <end position="172"/>
    </location>
</feature>
<dbReference type="EMBL" id="CP141531">
    <property type="protein sequence ID" value="WRO06759.1"/>
    <property type="molecule type" value="Genomic_DNA"/>
</dbReference>
<keyword evidence="3" id="KW-1003">Cell membrane</keyword>
<dbReference type="Proteomes" id="UP000053577">
    <property type="component" value="Unassembled WGS sequence"/>
</dbReference>
<keyword evidence="7 11" id="KW-0472">Membrane</keyword>
<feature type="compositionally biased region" description="Basic and acidic residues" evidence="10">
    <location>
        <begin position="286"/>
        <end position="296"/>
    </location>
</feature>
<reference evidence="15" key="3">
    <citation type="submission" date="2023-12" db="EMBL/GenBank/DDBJ databases">
        <title>Isolation of organohalide respiring bacteria Dehalococcoides mccartyi strain GPTCE1 in groundwater collected near a chemical plant in Suzhou, China.</title>
        <authorList>
            <person name="Liu G."/>
        </authorList>
    </citation>
    <scope>NUCLEOTIDE SEQUENCE</scope>
    <source>
        <strain evidence="15">GPTCE1</strain>
    </source>
</reference>
<keyword evidence="6 11" id="KW-1133">Transmembrane helix</keyword>
<dbReference type="PANTHER" id="PTHR12428:SF65">
    <property type="entry name" value="CYTOCHROME C OXIDASE ASSEMBLY PROTEIN COX18, MITOCHONDRIAL"/>
    <property type="match status" value="1"/>
</dbReference>
<evidence type="ECO:0000256" key="8">
    <source>
        <dbReference type="ARBA" id="ARBA00023186"/>
    </source>
</evidence>
<feature type="region of interest" description="Disordered" evidence="10">
    <location>
        <begin position="257"/>
        <end position="315"/>
    </location>
</feature>
<feature type="transmembrane region" description="Helical" evidence="11">
    <location>
        <begin position="26"/>
        <end position="48"/>
    </location>
</feature>
<protein>
    <submittedName>
        <fullName evidence="14 15">Membrane protein</fullName>
    </submittedName>
    <submittedName>
        <fullName evidence="13">Preprotein translocase YidC subunit</fullName>
    </submittedName>
</protein>
<dbReference type="CDD" id="cd20070">
    <property type="entry name" value="5TM_YidC_Alb3"/>
    <property type="match status" value="1"/>
</dbReference>
<dbReference type="Proteomes" id="UP000218257">
    <property type="component" value="Chromosome"/>
</dbReference>
<evidence type="ECO:0000256" key="1">
    <source>
        <dbReference type="ARBA" id="ARBA00004651"/>
    </source>
</evidence>
<dbReference type="GeneID" id="3229667"/>
<dbReference type="NCBIfam" id="TIGR03592">
    <property type="entry name" value="yidC_oxa1_cterm"/>
    <property type="match status" value="1"/>
</dbReference>
<dbReference type="RefSeq" id="WP_041223374.1">
    <property type="nucleotide sequence ID" value="NZ_AP017649.1"/>
</dbReference>
<evidence type="ECO:0000256" key="9">
    <source>
        <dbReference type="RuleBase" id="RU003945"/>
    </source>
</evidence>
<reference evidence="13 17" key="2">
    <citation type="journal article" date="2017" name="Sci. Rep.">
        <title>Isolation and genomic characterization of a Dehalococcoides strain suggests genomic rearrangement during culture.</title>
        <authorList>
            <person name="Yohda M."/>
            <person name="Ikegami K."/>
            <person name="Aita Y."/>
            <person name="Kitajima M."/>
            <person name="Takechi A."/>
            <person name="Iwamoto M."/>
            <person name="Fukuda T."/>
            <person name="Tamura N."/>
            <person name="Shibasaki J."/>
            <person name="Koike S."/>
            <person name="Komatsu D."/>
            <person name="Miyagi S."/>
            <person name="Nishimura M."/>
            <person name="Uchino Y."/>
            <person name="Shiroma A."/>
            <person name="Shimoji M."/>
            <person name="Tamotsu H."/>
            <person name="Ashimine N."/>
            <person name="Shinzato M."/>
            <person name="Ohki S."/>
            <person name="Nakano K."/>
            <person name="Teruya K."/>
            <person name="Satou K."/>
            <person name="Hirano T."/>
            <person name="Yagi O."/>
        </authorList>
    </citation>
    <scope>NUCLEOTIDE SEQUENCE [LARGE SCALE GENOMIC DNA]</scope>
    <source>
        <strain evidence="13 17">UCH-ATV1</strain>
    </source>
</reference>